<keyword evidence="4 6" id="KW-1133">Transmembrane helix</keyword>
<feature type="transmembrane region" description="Helical" evidence="6">
    <location>
        <begin position="5"/>
        <end position="22"/>
    </location>
</feature>
<evidence type="ECO:0000256" key="2">
    <source>
        <dbReference type="ARBA" id="ARBA00022475"/>
    </source>
</evidence>
<gene>
    <name evidence="7" type="ORF">TAO_1017</name>
</gene>
<proteinExistence type="predicted"/>
<dbReference type="EMBL" id="AP014836">
    <property type="protein sequence ID" value="BAW80387.1"/>
    <property type="molecule type" value="Genomic_DNA"/>
</dbReference>
<evidence type="ECO:0000313" key="8">
    <source>
        <dbReference type="Proteomes" id="UP000243679"/>
    </source>
</evidence>
<evidence type="ECO:0000256" key="4">
    <source>
        <dbReference type="ARBA" id="ARBA00022989"/>
    </source>
</evidence>
<protein>
    <submittedName>
        <fullName evidence="7">Hypothetical conserved protein</fullName>
    </submittedName>
</protein>
<evidence type="ECO:0000256" key="3">
    <source>
        <dbReference type="ARBA" id="ARBA00022692"/>
    </source>
</evidence>
<dbReference type="NCBIfam" id="TIGR03476">
    <property type="entry name" value="HpnL"/>
    <property type="match status" value="1"/>
</dbReference>
<name>A0A1Q2SMQ1_9GAMM</name>
<dbReference type="Proteomes" id="UP000243679">
    <property type="component" value="Chromosome"/>
</dbReference>
<evidence type="ECO:0000256" key="1">
    <source>
        <dbReference type="ARBA" id="ARBA00004651"/>
    </source>
</evidence>
<keyword evidence="2" id="KW-1003">Cell membrane</keyword>
<keyword evidence="3 6" id="KW-0812">Transmembrane</keyword>
<keyword evidence="5 6" id="KW-0472">Membrane</keyword>
<dbReference type="RefSeq" id="WP_096526939.1">
    <property type="nucleotide sequence ID" value="NZ_AP014836.1"/>
</dbReference>
<organism evidence="7 8">
    <name type="scientific">Candidatus Nitrosoglobus terrae</name>
    <dbReference type="NCBI Taxonomy" id="1630141"/>
    <lineage>
        <taxon>Bacteria</taxon>
        <taxon>Pseudomonadati</taxon>
        <taxon>Pseudomonadota</taxon>
        <taxon>Gammaproteobacteria</taxon>
        <taxon>Chromatiales</taxon>
        <taxon>Chromatiaceae</taxon>
        <taxon>Candidatus Nitrosoglobus</taxon>
    </lineage>
</organism>
<evidence type="ECO:0000256" key="5">
    <source>
        <dbReference type="ARBA" id="ARBA00023136"/>
    </source>
</evidence>
<dbReference type="PANTHER" id="PTHR39087:SF2">
    <property type="entry name" value="UPF0104 MEMBRANE PROTEIN MJ1595"/>
    <property type="match status" value="1"/>
</dbReference>
<reference evidence="7 8" key="1">
    <citation type="journal article" date="2017" name="ISME J.">
        <title>An acid-tolerant ammonia-oxidizing ?-proteobacterium from soil.</title>
        <authorList>
            <person name="Hayatsu M."/>
            <person name="Tago K."/>
            <person name="Uchiyama I."/>
            <person name="Toyoda A."/>
            <person name="Wang Y."/>
            <person name="Shimomura Y."/>
            <person name="Okubo T."/>
            <person name="Kurisu F."/>
            <person name="Hirono Y."/>
            <person name="Nonaka K."/>
            <person name="Akiyama H."/>
            <person name="Itoh T."/>
            <person name="Takami H."/>
        </authorList>
    </citation>
    <scope>NUCLEOTIDE SEQUENCE [LARGE SCALE GENOMIC DNA]</scope>
    <source>
        <strain evidence="7 8">TAO100</strain>
    </source>
</reference>
<dbReference type="GO" id="GO:0005886">
    <property type="term" value="C:plasma membrane"/>
    <property type="evidence" value="ECO:0007669"/>
    <property type="project" value="UniProtKB-SubCell"/>
</dbReference>
<feature type="transmembrane region" description="Helical" evidence="6">
    <location>
        <begin position="150"/>
        <end position="168"/>
    </location>
</feature>
<dbReference type="AlphaFoldDB" id="A0A1Q2SMQ1"/>
<accession>A0A1Q2SMQ1</accession>
<feature type="transmembrane region" description="Helical" evidence="6">
    <location>
        <begin position="84"/>
        <end position="103"/>
    </location>
</feature>
<evidence type="ECO:0000256" key="6">
    <source>
        <dbReference type="SAM" id="Phobius"/>
    </source>
</evidence>
<evidence type="ECO:0000313" key="7">
    <source>
        <dbReference type="EMBL" id="BAW80387.1"/>
    </source>
</evidence>
<comment type="subcellular location">
    <subcellularLocation>
        <location evidence="1">Cell membrane</location>
        <topology evidence="1">Multi-pass membrane protein</topology>
    </subcellularLocation>
</comment>
<dbReference type="OrthoDB" id="594003at2"/>
<feature type="transmembrane region" description="Helical" evidence="6">
    <location>
        <begin position="124"/>
        <end position="144"/>
    </location>
</feature>
<sequence>MRLGMIVVTIAGLTLAILLIVHQGLNNVIQAVTAIGWGILAIIIIHLPQLFLSGLAWRTLFQQIWTPSLSAFTITRWIREAIDSLLPMVVSLGGAIIGVRLLILRGLTGRDASASVIVDLTMEAISQFLFTLIGLILLIISGYHGRIVEGVTIGLIISVFGVLAFLIIQRSGFFLLFERLFSWLATHWPTLSADAINGLHNNIQQFYRNPKTLMLACNFHLISWVLGTFETWLALNFIGTPISLQESLILESLGQAVRSAGTIIPGAYGIQEGGYMILGEVFGLAPEIGLALSIIKRLRDVMLGIPALITWQILEGR</sequence>
<dbReference type="InterPro" id="IPR022791">
    <property type="entry name" value="L-PG_synthase/AglD"/>
</dbReference>
<dbReference type="Pfam" id="PF03706">
    <property type="entry name" value="LPG_synthase_TM"/>
    <property type="match status" value="1"/>
</dbReference>
<dbReference type="KEGG" id="ntt:TAO_1017"/>
<keyword evidence="8" id="KW-1185">Reference proteome</keyword>
<dbReference type="PANTHER" id="PTHR39087">
    <property type="entry name" value="UPF0104 MEMBRANE PROTEIN MJ1595"/>
    <property type="match status" value="1"/>
</dbReference>
<feature type="transmembrane region" description="Helical" evidence="6">
    <location>
        <begin position="28"/>
        <end position="47"/>
    </location>
</feature>